<accession>A0A0N0GZF4</accession>
<dbReference type="GO" id="GO:0016787">
    <property type="term" value="F:hydrolase activity"/>
    <property type="evidence" value="ECO:0007669"/>
    <property type="project" value="UniProtKB-KW"/>
</dbReference>
<protein>
    <submittedName>
        <fullName evidence="3">Oleoyl-ACP hydrolase</fullName>
    </submittedName>
</protein>
<evidence type="ECO:0000313" key="3">
    <source>
        <dbReference type="EMBL" id="KPC62699.1"/>
    </source>
</evidence>
<dbReference type="EMBL" id="LGKG01000137">
    <property type="protein sequence ID" value="KPC62699.1"/>
    <property type="molecule type" value="Genomic_DNA"/>
</dbReference>
<dbReference type="RefSeq" id="WP_053924715.1">
    <property type="nucleotide sequence ID" value="NZ_LGKG01000137.1"/>
</dbReference>
<keyword evidence="4" id="KW-1185">Reference proteome</keyword>
<dbReference type="PANTHER" id="PTHR11487">
    <property type="entry name" value="THIOESTERASE"/>
    <property type="match status" value="1"/>
</dbReference>
<keyword evidence="3" id="KW-0378">Hydrolase</keyword>
<dbReference type="Pfam" id="PF00975">
    <property type="entry name" value="Thioesterase"/>
    <property type="match status" value="1"/>
</dbReference>
<dbReference type="InterPro" id="IPR012223">
    <property type="entry name" value="TEII"/>
</dbReference>
<sequence>MPADRWLRRPLPRPHAGLRLLCLPHAGGSTGLYRTWAGLLPPEVELLLACPPGREDRLDDLFPANLPGLVAGLADAVVPLLDRPWAVFGHSMGATVAHELVLHLLRRGHRAPVHLFASAREAPQHHHGGALHLLDDDALCAELVRLGGTDPTLLAMPEFRQLVLPAIRGDYRLIETYEARPVGLLPCPVTALIGDRDTELTAQEADGWHTWTTEAFERLSFPGGHFYLSDRPREVVDAVLHRLRSATPAPAKTGRRPV</sequence>
<evidence type="ECO:0000313" key="4">
    <source>
        <dbReference type="Proteomes" id="UP000037982"/>
    </source>
</evidence>
<dbReference type="AlphaFoldDB" id="A0A0N0GZF4"/>
<gene>
    <name evidence="3" type="ORF">ADL29_18360</name>
</gene>
<comment type="similarity">
    <text evidence="1">Belongs to the thioesterase family.</text>
</comment>
<proteinExistence type="inferred from homology"/>
<dbReference type="GO" id="GO:0008610">
    <property type="term" value="P:lipid biosynthetic process"/>
    <property type="evidence" value="ECO:0007669"/>
    <property type="project" value="TreeGrafter"/>
</dbReference>
<dbReference type="PANTHER" id="PTHR11487:SF0">
    <property type="entry name" value="S-ACYL FATTY ACID SYNTHASE THIOESTERASE, MEDIUM CHAIN"/>
    <property type="match status" value="1"/>
</dbReference>
<organism evidence="3 4">
    <name type="scientific">Streptomyces chattanoogensis</name>
    <dbReference type="NCBI Taxonomy" id="66876"/>
    <lineage>
        <taxon>Bacteria</taxon>
        <taxon>Bacillati</taxon>
        <taxon>Actinomycetota</taxon>
        <taxon>Actinomycetes</taxon>
        <taxon>Kitasatosporales</taxon>
        <taxon>Streptomycetaceae</taxon>
        <taxon>Streptomyces</taxon>
    </lineage>
</organism>
<dbReference type="InterPro" id="IPR001031">
    <property type="entry name" value="Thioesterase"/>
</dbReference>
<evidence type="ECO:0000259" key="2">
    <source>
        <dbReference type="Pfam" id="PF00975"/>
    </source>
</evidence>
<dbReference type="Gene3D" id="3.40.50.1820">
    <property type="entry name" value="alpha/beta hydrolase"/>
    <property type="match status" value="1"/>
</dbReference>
<comment type="caution">
    <text evidence="3">The sequence shown here is derived from an EMBL/GenBank/DDBJ whole genome shotgun (WGS) entry which is preliminary data.</text>
</comment>
<dbReference type="InterPro" id="IPR029058">
    <property type="entry name" value="AB_hydrolase_fold"/>
</dbReference>
<dbReference type="PATRIC" id="fig|66876.3.peg.4014"/>
<dbReference type="Proteomes" id="UP000037982">
    <property type="component" value="Unassembled WGS sequence"/>
</dbReference>
<feature type="domain" description="Thioesterase" evidence="2">
    <location>
        <begin position="19"/>
        <end position="240"/>
    </location>
</feature>
<dbReference type="SUPFAM" id="SSF53474">
    <property type="entry name" value="alpha/beta-Hydrolases"/>
    <property type="match status" value="1"/>
</dbReference>
<reference evidence="4" key="1">
    <citation type="submission" date="2015-07" db="EMBL/GenBank/DDBJ databases">
        <authorList>
            <person name="Ju K.-S."/>
            <person name="Doroghazi J.R."/>
            <person name="Metcalf W.W."/>
        </authorList>
    </citation>
    <scope>NUCLEOTIDE SEQUENCE [LARGE SCALE GENOMIC DNA]</scope>
    <source>
        <strain evidence="4">NRRL ISP-5002</strain>
    </source>
</reference>
<name>A0A0N0GZF4_9ACTN</name>
<evidence type="ECO:0000256" key="1">
    <source>
        <dbReference type="ARBA" id="ARBA00007169"/>
    </source>
</evidence>